<accession>A0A8J3QV31</accession>
<feature type="domain" description="DUF397" evidence="1">
    <location>
        <begin position="8"/>
        <end position="59"/>
    </location>
</feature>
<keyword evidence="3" id="KW-1185">Reference proteome</keyword>
<sequence length="61" mass="7139">MYDQEPGLDWRKSRRCESGNCVEVAIDGDHVLMRDSTDPAGPRLRFDRSEWNEFLRGLRAQ</sequence>
<evidence type="ECO:0000259" key="1">
    <source>
        <dbReference type="Pfam" id="PF04149"/>
    </source>
</evidence>
<dbReference type="RefSeq" id="WP_203920579.1">
    <property type="nucleotide sequence ID" value="NZ_BONZ01000049.1"/>
</dbReference>
<reference evidence="2" key="1">
    <citation type="submission" date="2021-01" db="EMBL/GenBank/DDBJ databases">
        <title>Whole genome shotgun sequence of Rugosimonospora africana NBRC 104875.</title>
        <authorList>
            <person name="Komaki H."/>
            <person name="Tamura T."/>
        </authorList>
    </citation>
    <scope>NUCLEOTIDE SEQUENCE</scope>
    <source>
        <strain evidence="2">NBRC 104875</strain>
    </source>
</reference>
<comment type="caution">
    <text evidence="2">The sequence shown here is derived from an EMBL/GenBank/DDBJ whole genome shotgun (WGS) entry which is preliminary data.</text>
</comment>
<dbReference type="Pfam" id="PF04149">
    <property type="entry name" value="DUF397"/>
    <property type="match status" value="1"/>
</dbReference>
<proteinExistence type="predicted"/>
<dbReference type="Proteomes" id="UP000642748">
    <property type="component" value="Unassembled WGS sequence"/>
</dbReference>
<evidence type="ECO:0000313" key="3">
    <source>
        <dbReference type="Proteomes" id="UP000642748"/>
    </source>
</evidence>
<organism evidence="2 3">
    <name type="scientific">Rugosimonospora africana</name>
    <dbReference type="NCBI Taxonomy" id="556532"/>
    <lineage>
        <taxon>Bacteria</taxon>
        <taxon>Bacillati</taxon>
        <taxon>Actinomycetota</taxon>
        <taxon>Actinomycetes</taxon>
        <taxon>Micromonosporales</taxon>
        <taxon>Micromonosporaceae</taxon>
        <taxon>Rugosimonospora</taxon>
    </lineage>
</organism>
<protein>
    <recommendedName>
        <fullName evidence="1">DUF397 domain-containing protein</fullName>
    </recommendedName>
</protein>
<dbReference type="EMBL" id="BONZ01000049">
    <property type="protein sequence ID" value="GIH17026.1"/>
    <property type="molecule type" value="Genomic_DNA"/>
</dbReference>
<name>A0A8J3QV31_9ACTN</name>
<gene>
    <name evidence="2" type="ORF">Raf01_51980</name>
</gene>
<dbReference type="AlphaFoldDB" id="A0A8J3QV31"/>
<dbReference type="InterPro" id="IPR007278">
    <property type="entry name" value="DUF397"/>
</dbReference>
<evidence type="ECO:0000313" key="2">
    <source>
        <dbReference type="EMBL" id="GIH17026.1"/>
    </source>
</evidence>